<protein>
    <submittedName>
        <fullName evidence="2">Uncharacterized protein</fullName>
    </submittedName>
</protein>
<evidence type="ECO:0000313" key="2">
    <source>
        <dbReference type="EMBL" id="PSR78051.1"/>
    </source>
</evidence>
<evidence type="ECO:0000313" key="3">
    <source>
        <dbReference type="Proteomes" id="UP000241462"/>
    </source>
</evidence>
<sequence length="193" mass="22191">MRFSPLGHLTRLDRQVDRQARQGRQTILEGKRGSCKEGYRASMSKTTTEGEENPTEYKRRFTVQSCFEEHQGVHSTVVYWRKQRTRHICTDSNFATQCRVRENPTVHSEGLFQDWSIVHSIVHSKSRHSRPCRGRRSQVLLRAQALTRRCCRTLLSRRVGKRKLVGAGVAGGYVDRRLQDGSRMPTLFGPPAP</sequence>
<name>A0A2T2ZVV4_9PEZI</name>
<proteinExistence type="predicted"/>
<keyword evidence="3" id="KW-1185">Reference proteome</keyword>
<feature type="region of interest" description="Disordered" evidence="1">
    <location>
        <begin position="30"/>
        <end position="55"/>
    </location>
</feature>
<feature type="compositionally biased region" description="Basic and acidic residues" evidence="1">
    <location>
        <begin position="30"/>
        <end position="39"/>
    </location>
</feature>
<evidence type="ECO:0000256" key="1">
    <source>
        <dbReference type="SAM" id="MobiDB-lite"/>
    </source>
</evidence>
<dbReference type="AlphaFoldDB" id="A0A2T2ZVV4"/>
<dbReference type="InParanoid" id="A0A2T2ZVV4"/>
<gene>
    <name evidence="2" type="ORF">BD289DRAFT_444501</name>
</gene>
<organism evidence="2 3">
    <name type="scientific">Coniella lustricola</name>
    <dbReference type="NCBI Taxonomy" id="2025994"/>
    <lineage>
        <taxon>Eukaryota</taxon>
        <taxon>Fungi</taxon>
        <taxon>Dikarya</taxon>
        <taxon>Ascomycota</taxon>
        <taxon>Pezizomycotina</taxon>
        <taxon>Sordariomycetes</taxon>
        <taxon>Sordariomycetidae</taxon>
        <taxon>Diaporthales</taxon>
        <taxon>Schizoparmaceae</taxon>
        <taxon>Coniella</taxon>
    </lineage>
</organism>
<dbReference type="EMBL" id="KZ678624">
    <property type="protein sequence ID" value="PSR78051.1"/>
    <property type="molecule type" value="Genomic_DNA"/>
</dbReference>
<dbReference type="Proteomes" id="UP000241462">
    <property type="component" value="Unassembled WGS sequence"/>
</dbReference>
<accession>A0A2T2ZVV4</accession>
<reference evidence="2 3" key="1">
    <citation type="journal article" date="2018" name="Mycol. Prog.">
        <title>Coniella lustricola, a new species from submerged detritus.</title>
        <authorList>
            <person name="Raudabaugh D.B."/>
            <person name="Iturriaga T."/>
            <person name="Carver A."/>
            <person name="Mondo S."/>
            <person name="Pangilinan J."/>
            <person name="Lipzen A."/>
            <person name="He G."/>
            <person name="Amirebrahimi M."/>
            <person name="Grigoriev I.V."/>
            <person name="Miller A.N."/>
        </authorList>
    </citation>
    <scope>NUCLEOTIDE SEQUENCE [LARGE SCALE GENOMIC DNA]</scope>
    <source>
        <strain evidence="2 3">B22-T-1</strain>
    </source>
</reference>